<dbReference type="Proteomes" id="UP001432062">
    <property type="component" value="Chromosome"/>
</dbReference>
<comment type="subcellular location">
    <subcellularLocation>
        <location evidence="1">Cytoplasm</location>
    </subcellularLocation>
</comment>
<dbReference type="InterPro" id="IPR025734">
    <property type="entry name" value="EspG"/>
</dbReference>
<reference evidence="5" key="1">
    <citation type="submission" date="2022-10" db="EMBL/GenBank/DDBJ databases">
        <title>The complete genomes of actinobacterial strains from the NBC collection.</title>
        <authorList>
            <person name="Joergensen T.S."/>
            <person name="Alvarez Arevalo M."/>
            <person name="Sterndorff E.B."/>
            <person name="Faurdal D."/>
            <person name="Vuksanovic O."/>
            <person name="Mourched A.-S."/>
            <person name="Charusanti P."/>
            <person name="Shaw S."/>
            <person name="Blin K."/>
            <person name="Weber T."/>
        </authorList>
    </citation>
    <scope>NUCLEOTIDE SEQUENCE</scope>
    <source>
        <strain evidence="5">NBC_01482</strain>
    </source>
</reference>
<evidence type="ECO:0000256" key="1">
    <source>
        <dbReference type="ARBA" id="ARBA00004496"/>
    </source>
</evidence>
<sequence length="261" mass="29616">MNRTWKFTDLEFIVQWEALKQDYLPEPFVYTCRTWVNEDYVREQQDALARLRHSGDRSFDDVLDVLAFPDLRIVAEGYDPAEPWKPDVPVRLHGVRRGDRGYILSELSGETYWHSGGFTITECDAVDLAGAIVRALPEVEPGRRATVVLSTQDKGDGLDYSLGRSVVHDSFDDTIADRSAEFLALPTSCSGTIDVIQGRSRFGPRGITRHRLQWRDIRDDGRYAIDDQNPPVARAIDAKHLTAMINTRVAEVVRAIKDERV</sequence>
<proteinExistence type="inferred from homology"/>
<accession>A0ABZ1Z8U0</accession>
<evidence type="ECO:0000313" key="5">
    <source>
        <dbReference type="EMBL" id="WUV50801.1"/>
    </source>
</evidence>
<comment type="similarity">
    <text evidence="2">Belongs to the EspG family.</text>
</comment>
<keyword evidence="6" id="KW-1185">Reference proteome</keyword>
<gene>
    <name evidence="5" type="ORF">OG563_22935</name>
</gene>
<organism evidence="5 6">
    <name type="scientific">Nocardia vinacea</name>
    <dbReference type="NCBI Taxonomy" id="96468"/>
    <lineage>
        <taxon>Bacteria</taxon>
        <taxon>Bacillati</taxon>
        <taxon>Actinomycetota</taxon>
        <taxon>Actinomycetes</taxon>
        <taxon>Mycobacteriales</taxon>
        <taxon>Nocardiaceae</taxon>
        <taxon>Nocardia</taxon>
    </lineage>
</organism>
<evidence type="ECO:0000256" key="2">
    <source>
        <dbReference type="ARBA" id="ARBA00006411"/>
    </source>
</evidence>
<evidence type="ECO:0000256" key="4">
    <source>
        <dbReference type="ARBA" id="ARBA00023186"/>
    </source>
</evidence>
<protein>
    <submittedName>
        <fullName evidence="5">ESX secretion-associated protein EspG</fullName>
    </submittedName>
</protein>
<dbReference type="Pfam" id="PF14011">
    <property type="entry name" value="ESX-1_EspG"/>
    <property type="match status" value="1"/>
</dbReference>
<keyword evidence="3" id="KW-0963">Cytoplasm</keyword>
<keyword evidence="4" id="KW-0143">Chaperone</keyword>
<evidence type="ECO:0000313" key="6">
    <source>
        <dbReference type="Proteomes" id="UP001432062"/>
    </source>
</evidence>
<dbReference type="RefSeq" id="WP_329415604.1">
    <property type="nucleotide sequence ID" value="NZ_CP109441.1"/>
</dbReference>
<name>A0ABZ1Z8U0_9NOCA</name>
<dbReference type="EMBL" id="CP109441">
    <property type="protein sequence ID" value="WUV50801.1"/>
    <property type="molecule type" value="Genomic_DNA"/>
</dbReference>
<evidence type="ECO:0000256" key="3">
    <source>
        <dbReference type="ARBA" id="ARBA00022490"/>
    </source>
</evidence>